<dbReference type="PANTHER" id="PTHR43861">
    <property type="entry name" value="TRANS-ACONITATE 2-METHYLTRANSFERASE-RELATED"/>
    <property type="match status" value="1"/>
</dbReference>
<dbReference type="PANTHER" id="PTHR43861:SF1">
    <property type="entry name" value="TRANS-ACONITATE 2-METHYLTRANSFERASE"/>
    <property type="match status" value="1"/>
</dbReference>
<reference evidence="2 3" key="1">
    <citation type="submission" date="2023-07" db="EMBL/GenBank/DDBJ databases">
        <title>Functional and genomic diversity of the sorghum phyllosphere microbiome.</title>
        <authorList>
            <person name="Shade A."/>
        </authorList>
    </citation>
    <scope>NUCLEOTIDE SEQUENCE [LARGE SCALE GENOMIC DNA]</scope>
    <source>
        <strain evidence="2 3">SORGH_AS_0892</strain>
    </source>
</reference>
<proteinExistence type="predicted"/>
<dbReference type="Pfam" id="PF08242">
    <property type="entry name" value="Methyltransf_12"/>
    <property type="match status" value="1"/>
</dbReference>
<gene>
    <name evidence="2" type="ORF">QE382_001772</name>
</gene>
<evidence type="ECO:0000313" key="2">
    <source>
        <dbReference type="EMBL" id="MDQ1149788.1"/>
    </source>
</evidence>
<evidence type="ECO:0000259" key="1">
    <source>
        <dbReference type="Pfam" id="PF08242"/>
    </source>
</evidence>
<dbReference type="RefSeq" id="WP_307185565.1">
    <property type="nucleotide sequence ID" value="NZ_JAUTBA010000001.1"/>
</dbReference>
<dbReference type="Gene3D" id="3.40.50.150">
    <property type="entry name" value="Vaccinia Virus protein VP39"/>
    <property type="match status" value="1"/>
</dbReference>
<name>A0ABU0U6D3_9SPHI</name>
<dbReference type="InterPro" id="IPR013217">
    <property type="entry name" value="Methyltransf_12"/>
</dbReference>
<dbReference type="Proteomes" id="UP001244640">
    <property type="component" value="Unassembled WGS sequence"/>
</dbReference>
<organism evidence="2 3">
    <name type="scientific">Sphingobacterium zeae</name>
    <dbReference type="NCBI Taxonomy" id="1776859"/>
    <lineage>
        <taxon>Bacteria</taxon>
        <taxon>Pseudomonadati</taxon>
        <taxon>Bacteroidota</taxon>
        <taxon>Sphingobacteriia</taxon>
        <taxon>Sphingobacteriales</taxon>
        <taxon>Sphingobacteriaceae</taxon>
        <taxon>Sphingobacterium</taxon>
    </lineage>
</organism>
<keyword evidence="2" id="KW-0489">Methyltransferase</keyword>
<sequence>MNTVELFENERASGYDQFVETWIPNYHYFLDQLPKLLREIEHKDLLVVGCGTGNEIERFVDTSESWKITGVDPSPEMISQAREKFEADEHVNLVEGLVSDLDEGKQYGAATLLLVLHFLKDDGQKLGMLQDICKRMMSQAPLLLLDITGNKEQIQQNLRLLKLLLPKGIDETQIAQRLRRIEHELLHVSEERLAQLCEEAGFEPPVRFFQSSIYMGWITRKKDIISFS</sequence>
<keyword evidence="3" id="KW-1185">Reference proteome</keyword>
<dbReference type="EMBL" id="JAUTBA010000001">
    <property type="protein sequence ID" value="MDQ1149788.1"/>
    <property type="molecule type" value="Genomic_DNA"/>
</dbReference>
<evidence type="ECO:0000313" key="3">
    <source>
        <dbReference type="Proteomes" id="UP001244640"/>
    </source>
</evidence>
<dbReference type="GO" id="GO:0008168">
    <property type="term" value="F:methyltransferase activity"/>
    <property type="evidence" value="ECO:0007669"/>
    <property type="project" value="UniProtKB-KW"/>
</dbReference>
<dbReference type="CDD" id="cd02440">
    <property type="entry name" value="AdoMet_MTases"/>
    <property type="match status" value="1"/>
</dbReference>
<keyword evidence="2" id="KW-0808">Transferase</keyword>
<dbReference type="EC" id="2.1.1.-" evidence="2"/>
<dbReference type="SUPFAM" id="SSF53335">
    <property type="entry name" value="S-adenosyl-L-methionine-dependent methyltransferases"/>
    <property type="match status" value="1"/>
</dbReference>
<comment type="caution">
    <text evidence="2">The sequence shown here is derived from an EMBL/GenBank/DDBJ whole genome shotgun (WGS) entry which is preliminary data.</text>
</comment>
<dbReference type="InterPro" id="IPR029063">
    <property type="entry name" value="SAM-dependent_MTases_sf"/>
</dbReference>
<dbReference type="GO" id="GO:0032259">
    <property type="term" value="P:methylation"/>
    <property type="evidence" value="ECO:0007669"/>
    <property type="project" value="UniProtKB-KW"/>
</dbReference>
<protein>
    <submittedName>
        <fullName evidence="2">tRNA (Cmo5U34)-methyltransferase</fullName>
        <ecNumber evidence="2">2.1.1.-</ecNumber>
    </submittedName>
</protein>
<feature type="domain" description="Methyltransferase type 12" evidence="1">
    <location>
        <begin position="46"/>
        <end position="130"/>
    </location>
</feature>
<accession>A0ABU0U6D3</accession>